<dbReference type="InterPro" id="IPR018376">
    <property type="entry name" value="Enoyl-CoA_hyd/isom_CS"/>
</dbReference>
<protein>
    <submittedName>
        <fullName evidence="4">Enoyl-CoA hydratase</fullName>
    </submittedName>
</protein>
<dbReference type="Pfam" id="PF00378">
    <property type="entry name" value="ECH_1"/>
    <property type="match status" value="1"/>
</dbReference>
<name>A0A2L0F2G9_SORCE</name>
<dbReference type="CDD" id="cd06558">
    <property type="entry name" value="crotonase-like"/>
    <property type="match status" value="1"/>
</dbReference>
<dbReference type="FunFam" id="1.10.12.10:FF:000001">
    <property type="entry name" value="Probable enoyl-CoA hydratase, mitochondrial"/>
    <property type="match status" value="1"/>
</dbReference>
<keyword evidence="2" id="KW-0456">Lyase</keyword>
<dbReference type="GO" id="GO:0006635">
    <property type="term" value="P:fatty acid beta-oxidation"/>
    <property type="evidence" value="ECO:0007669"/>
    <property type="project" value="TreeGrafter"/>
</dbReference>
<dbReference type="Gene3D" id="3.90.226.10">
    <property type="entry name" value="2-enoyl-CoA Hydratase, Chain A, domain 1"/>
    <property type="match status" value="1"/>
</dbReference>
<gene>
    <name evidence="4" type="primary">paaG</name>
    <name evidence="4" type="ORF">SOCE26_072290</name>
</gene>
<evidence type="ECO:0000256" key="3">
    <source>
        <dbReference type="RuleBase" id="RU003707"/>
    </source>
</evidence>
<dbReference type="RefSeq" id="WP_275937364.1">
    <property type="nucleotide sequence ID" value="NZ_CP012673.1"/>
</dbReference>
<dbReference type="InterPro" id="IPR001753">
    <property type="entry name" value="Enoyl-CoA_hydra/iso"/>
</dbReference>
<dbReference type="InterPro" id="IPR014748">
    <property type="entry name" value="Enoyl-CoA_hydra_C"/>
</dbReference>
<dbReference type="InterPro" id="IPR029045">
    <property type="entry name" value="ClpP/crotonase-like_dom_sf"/>
</dbReference>
<evidence type="ECO:0000256" key="1">
    <source>
        <dbReference type="ARBA" id="ARBA00005254"/>
    </source>
</evidence>
<dbReference type="EMBL" id="CP012673">
    <property type="protein sequence ID" value="AUX45733.1"/>
    <property type="molecule type" value="Genomic_DNA"/>
</dbReference>
<accession>A0A2L0F2G9</accession>
<comment type="similarity">
    <text evidence="1 3">Belongs to the enoyl-CoA hydratase/isomerase family.</text>
</comment>
<dbReference type="Gene3D" id="1.10.12.10">
    <property type="entry name" value="Lyase 2-enoyl-coa Hydratase, Chain A, domain 2"/>
    <property type="match status" value="1"/>
</dbReference>
<dbReference type="GO" id="GO:0016836">
    <property type="term" value="F:hydro-lyase activity"/>
    <property type="evidence" value="ECO:0007669"/>
    <property type="project" value="UniProtKB-ARBA"/>
</dbReference>
<evidence type="ECO:0000256" key="2">
    <source>
        <dbReference type="ARBA" id="ARBA00023239"/>
    </source>
</evidence>
<organism evidence="4 5">
    <name type="scientific">Sorangium cellulosum</name>
    <name type="common">Polyangium cellulosum</name>
    <dbReference type="NCBI Taxonomy" id="56"/>
    <lineage>
        <taxon>Bacteria</taxon>
        <taxon>Pseudomonadati</taxon>
        <taxon>Myxococcota</taxon>
        <taxon>Polyangia</taxon>
        <taxon>Polyangiales</taxon>
        <taxon>Polyangiaceae</taxon>
        <taxon>Sorangium</taxon>
    </lineage>
</organism>
<sequence length="266" mass="28992">MSPMALVDYATSAGVALLTLNDPPVNGYTHEMMKDLDAAILEARFDNDVHVIVITGHGEKFFCAGANISMLRESDPTFKYYFCLHANETLSRLEHTPKLCIAALNGHTVGGGLEIAMACDLRIARKGAGKIGLPEIALGVLPGTGGTQRLARLIGKSRAIQLMCEGQTFDFETALSYGLVNDVWETTSHDEFMDRILAYGHTFTLPDRAALAVGRIKRAVQTGFEVGLEQGLALERELQAELFASEDAREGLAAYMEKRKPIFQGK</sequence>
<reference evidence="4 5" key="1">
    <citation type="submission" date="2015-09" db="EMBL/GenBank/DDBJ databases">
        <title>Sorangium comparison.</title>
        <authorList>
            <person name="Zaburannyi N."/>
            <person name="Bunk B."/>
            <person name="Overmann J."/>
            <person name="Mueller R."/>
        </authorList>
    </citation>
    <scope>NUCLEOTIDE SEQUENCE [LARGE SCALE GENOMIC DNA]</scope>
    <source>
        <strain evidence="4 5">So ce26</strain>
    </source>
</reference>
<dbReference type="SUPFAM" id="SSF52096">
    <property type="entry name" value="ClpP/crotonase"/>
    <property type="match status" value="1"/>
</dbReference>
<dbReference type="PROSITE" id="PS00166">
    <property type="entry name" value="ENOYL_COA_HYDRATASE"/>
    <property type="match status" value="1"/>
</dbReference>
<proteinExistence type="inferred from homology"/>
<evidence type="ECO:0000313" key="5">
    <source>
        <dbReference type="Proteomes" id="UP000238348"/>
    </source>
</evidence>
<dbReference type="PANTHER" id="PTHR11941">
    <property type="entry name" value="ENOYL-COA HYDRATASE-RELATED"/>
    <property type="match status" value="1"/>
</dbReference>
<dbReference type="Proteomes" id="UP000238348">
    <property type="component" value="Chromosome"/>
</dbReference>
<dbReference type="PANTHER" id="PTHR11941:SF54">
    <property type="entry name" value="ENOYL-COA HYDRATASE, MITOCHONDRIAL"/>
    <property type="match status" value="1"/>
</dbReference>
<dbReference type="AlphaFoldDB" id="A0A2L0F2G9"/>
<evidence type="ECO:0000313" key="4">
    <source>
        <dbReference type="EMBL" id="AUX45733.1"/>
    </source>
</evidence>